<dbReference type="EMBL" id="JABCKI010006241">
    <property type="protein sequence ID" value="KAG5634893.1"/>
    <property type="molecule type" value="Genomic_DNA"/>
</dbReference>
<reference evidence="1" key="2">
    <citation type="submission" date="2021-10" db="EMBL/GenBank/DDBJ databases">
        <title>Phylogenomics reveals ancestral predisposition of the termite-cultivated fungus Termitomyces towards a domesticated lifestyle.</title>
        <authorList>
            <person name="Auxier B."/>
            <person name="Grum-Grzhimaylo A."/>
            <person name="Cardenas M.E."/>
            <person name="Lodge J.D."/>
            <person name="Laessoe T."/>
            <person name="Pedersen O."/>
            <person name="Smith M.E."/>
            <person name="Kuyper T.W."/>
            <person name="Franco-Molano E.A."/>
            <person name="Baroni T.J."/>
            <person name="Aanen D.K."/>
        </authorList>
    </citation>
    <scope>NUCLEOTIDE SEQUENCE</scope>
    <source>
        <strain evidence="1">D49</strain>
    </source>
</reference>
<keyword evidence="2" id="KW-1185">Reference proteome</keyword>
<dbReference type="Proteomes" id="UP000717328">
    <property type="component" value="Unassembled WGS sequence"/>
</dbReference>
<comment type="caution">
    <text evidence="1">The sequence shown here is derived from an EMBL/GenBank/DDBJ whole genome shotgun (WGS) entry which is preliminary data.</text>
</comment>
<proteinExistence type="predicted"/>
<evidence type="ECO:0000313" key="1">
    <source>
        <dbReference type="EMBL" id="KAG5634893.1"/>
    </source>
</evidence>
<evidence type="ECO:0000313" key="2">
    <source>
        <dbReference type="Proteomes" id="UP000717328"/>
    </source>
</evidence>
<protein>
    <submittedName>
        <fullName evidence="1">Uncharacterized protein</fullName>
    </submittedName>
</protein>
<sequence>TDDDVDTLKELIKLKYPTTLRNVDVCNLLLWKCLFPVDENLRETLNTVRFDANEAPLATLPNLLRDRQQFNADLPETAPSTLGQHTNFSNLQENDAQKIVWSRPPHADATIPVTLYHPIFRQFIDDCKTHEPIDEDNKLVREITLAMSKFFPNKKARTAELLEILKDNGIPATTATIYSKGHSFPTDGAVESKNSLIMIIEGELEIGSTGAEPYAQAILYYAHSAGKKSEEHVNFNFPCLIITVFGQTLPPSLVA</sequence>
<dbReference type="OrthoDB" id="4062651at2759"/>
<name>A0A9P7FRF5_9AGAR</name>
<organism evidence="1 2">
    <name type="scientific">Sphagnurus paluster</name>
    <dbReference type="NCBI Taxonomy" id="117069"/>
    <lineage>
        <taxon>Eukaryota</taxon>
        <taxon>Fungi</taxon>
        <taxon>Dikarya</taxon>
        <taxon>Basidiomycota</taxon>
        <taxon>Agaricomycotina</taxon>
        <taxon>Agaricomycetes</taxon>
        <taxon>Agaricomycetidae</taxon>
        <taxon>Agaricales</taxon>
        <taxon>Tricholomatineae</taxon>
        <taxon>Lyophyllaceae</taxon>
        <taxon>Sphagnurus</taxon>
    </lineage>
</organism>
<reference evidence="1" key="1">
    <citation type="submission" date="2021-02" db="EMBL/GenBank/DDBJ databases">
        <authorList>
            <person name="Nieuwenhuis M."/>
            <person name="Van De Peppel L.J.J."/>
        </authorList>
    </citation>
    <scope>NUCLEOTIDE SEQUENCE</scope>
    <source>
        <strain evidence="1">D49</strain>
    </source>
</reference>
<gene>
    <name evidence="1" type="ORF">H0H81_000410</name>
</gene>
<feature type="non-terminal residue" evidence="1">
    <location>
        <position position="255"/>
    </location>
</feature>
<dbReference type="AlphaFoldDB" id="A0A9P7FRF5"/>
<accession>A0A9P7FRF5</accession>